<accession>A0ABP7SUV0</accession>
<reference evidence="2" key="1">
    <citation type="journal article" date="2019" name="Int. J. Syst. Evol. Microbiol.">
        <title>The Global Catalogue of Microorganisms (GCM) 10K type strain sequencing project: providing services to taxonomists for standard genome sequencing and annotation.</title>
        <authorList>
            <consortium name="The Broad Institute Genomics Platform"/>
            <consortium name="The Broad Institute Genome Sequencing Center for Infectious Disease"/>
            <person name="Wu L."/>
            <person name="Ma J."/>
        </authorList>
    </citation>
    <scope>NUCLEOTIDE SEQUENCE [LARGE SCALE GENOMIC DNA]</scope>
    <source>
        <strain evidence="2">JCM 17342</strain>
    </source>
</reference>
<protein>
    <submittedName>
        <fullName evidence="1">Uncharacterized protein</fullName>
    </submittedName>
</protein>
<evidence type="ECO:0000313" key="1">
    <source>
        <dbReference type="EMBL" id="GAA4016928.1"/>
    </source>
</evidence>
<sequence>MAFDLLLVATAVAVGVALPSVLITELRSCPKDCPCLDDQPQTRPVKTALSATKEGRSVNCISPGSVPTE</sequence>
<organism evidence="1 2">
    <name type="scientific">Allokutzneria multivorans</name>
    <dbReference type="NCBI Taxonomy" id="1142134"/>
    <lineage>
        <taxon>Bacteria</taxon>
        <taxon>Bacillati</taxon>
        <taxon>Actinomycetota</taxon>
        <taxon>Actinomycetes</taxon>
        <taxon>Pseudonocardiales</taxon>
        <taxon>Pseudonocardiaceae</taxon>
        <taxon>Allokutzneria</taxon>
    </lineage>
</organism>
<gene>
    <name evidence="1" type="ORF">GCM10022247_45150</name>
</gene>
<evidence type="ECO:0000313" key="2">
    <source>
        <dbReference type="Proteomes" id="UP001501747"/>
    </source>
</evidence>
<dbReference type="Proteomes" id="UP001501747">
    <property type="component" value="Unassembled WGS sequence"/>
</dbReference>
<proteinExistence type="predicted"/>
<keyword evidence="2" id="KW-1185">Reference proteome</keyword>
<name>A0ABP7SUV0_9PSEU</name>
<dbReference type="EMBL" id="BAABAL010000017">
    <property type="protein sequence ID" value="GAA4016928.1"/>
    <property type="molecule type" value="Genomic_DNA"/>
</dbReference>
<comment type="caution">
    <text evidence="1">The sequence shown here is derived from an EMBL/GenBank/DDBJ whole genome shotgun (WGS) entry which is preliminary data.</text>
</comment>